<keyword evidence="7 11" id="KW-0418">Kinase</keyword>
<dbReference type="GO" id="GO:0009423">
    <property type="term" value="P:chorismate biosynthetic process"/>
    <property type="evidence" value="ECO:0007669"/>
    <property type="project" value="UniProtKB-UniRule"/>
</dbReference>
<keyword evidence="13" id="KW-1185">Reference proteome</keyword>
<evidence type="ECO:0000313" key="13">
    <source>
        <dbReference type="Proteomes" id="UP000589716"/>
    </source>
</evidence>
<keyword evidence="11" id="KW-0963">Cytoplasm</keyword>
<evidence type="ECO:0000256" key="7">
    <source>
        <dbReference type="ARBA" id="ARBA00022777"/>
    </source>
</evidence>
<keyword evidence="11" id="KW-0460">Magnesium</keyword>
<comment type="pathway">
    <text evidence="1 11">Metabolic intermediate biosynthesis; chorismate biosynthesis; chorismate from D-erythrose 4-phosphate and phosphoenolpyruvate: step 5/7.</text>
</comment>
<comment type="cofactor">
    <cofactor evidence="11">
        <name>Mg(2+)</name>
        <dbReference type="ChEBI" id="CHEBI:18420"/>
    </cofactor>
    <text evidence="11">Binds 1 Mg(2+) ion per subunit.</text>
</comment>
<comment type="subunit">
    <text evidence="11">Monomer.</text>
</comment>
<comment type="function">
    <text evidence="11">Catalyzes the specific phosphorylation of the 3-hydroxyl group of shikimic acid using ATP as a cosubstrate.</text>
</comment>
<dbReference type="EC" id="2.7.1.71" evidence="3 11"/>
<comment type="catalytic activity">
    <reaction evidence="10 11">
        <text>shikimate + ATP = 3-phosphoshikimate + ADP + H(+)</text>
        <dbReference type="Rhea" id="RHEA:13121"/>
        <dbReference type="ChEBI" id="CHEBI:15378"/>
        <dbReference type="ChEBI" id="CHEBI:30616"/>
        <dbReference type="ChEBI" id="CHEBI:36208"/>
        <dbReference type="ChEBI" id="CHEBI:145989"/>
        <dbReference type="ChEBI" id="CHEBI:456216"/>
        <dbReference type="EC" id="2.7.1.71"/>
    </reaction>
</comment>
<evidence type="ECO:0000256" key="8">
    <source>
        <dbReference type="ARBA" id="ARBA00022840"/>
    </source>
</evidence>
<dbReference type="Gene3D" id="3.40.50.300">
    <property type="entry name" value="P-loop containing nucleotide triphosphate hydrolases"/>
    <property type="match status" value="1"/>
</dbReference>
<comment type="caution">
    <text evidence="12">The sequence shown here is derived from an EMBL/GenBank/DDBJ whole genome shotgun (WGS) entry which is preliminary data.</text>
</comment>
<dbReference type="PROSITE" id="PS01128">
    <property type="entry name" value="SHIKIMATE_KINASE"/>
    <property type="match status" value="1"/>
</dbReference>
<comment type="subcellular location">
    <subcellularLocation>
        <location evidence="11">Cytoplasm</location>
    </subcellularLocation>
</comment>
<feature type="binding site" evidence="11">
    <location>
        <position position="49"/>
    </location>
    <ligand>
        <name>substrate</name>
    </ligand>
</feature>
<evidence type="ECO:0000256" key="1">
    <source>
        <dbReference type="ARBA" id="ARBA00004842"/>
    </source>
</evidence>
<comment type="caution">
    <text evidence="11">Lacks conserved residue(s) required for the propagation of feature annotation.</text>
</comment>
<evidence type="ECO:0000256" key="2">
    <source>
        <dbReference type="ARBA" id="ARBA00006997"/>
    </source>
</evidence>
<dbReference type="UniPathway" id="UPA00053">
    <property type="reaction ID" value="UER00088"/>
</dbReference>
<evidence type="ECO:0000313" key="12">
    <source>
        <dbReference type="EMBL" id="NZA02513.1"/>
    </source>
</evidence>
<sequence length="172" mass="19205">MPGSGKSTIARALSRRLQLALADSDQAIEQRLGCTIRSYFDSHGEAAFRDVEEAVIDELTRGGASQVLATGGGAVLRPINRQRLRERGTVIYLRSSPEQLFKRLRHDTKRPLLQVADPLKRLRALYDERDPLYRECAHFVVDTHGSSLPMLVNRIMMQLDLMPPPAPPPPAP</sequence>
<dbReference type="GO" id="GO:0005829">
    <property type="term" value="C:cytosol"/>
    <property type="evidence" value="ECO:0007669"/>
    <property type="project" value="TreeGrafter"/>
</dbReference>
<evidence type="ECO:0000256" key="3">
    <source>
        <dbReference type="ARBA" id="ARBA00012154"/>
    </source>
</evidence>
<evidence type="ECO:0000256" key="5">
    <source>
        <dbReference type="ARBA" id="ARBA00022679"/>
    </source>
</evidence>
<evidence type="ECO:0000256" key="9">
    <source>
        <dbReference type="ARBA" id="ARBA00023141"/>
    </source>
</evidence>
<dbReference type="SUPFAM" id="SSF52540">
    <property type="entry name" value="P-loop containing nucleoside triphosphate hydrolases"/>
    <property type="match status" value="1"/>
</dbReference>
<feature type="binding site" evidence="11">
    <location>
        <position position="7"/>
    </location>
    <ligand>
        <name>Mg(2+)</name>
        <dbReference type="ChEBI" id="CHEBI:18420"/>
    </ligand>
</feature>
<feature type="binding site" evidence="11">
    <location>
        <begin position="3"/>
        <end position="8"/>
    </location>
    <ligand>
        <name>ATP</name>
        <dbReference type="ChEBI" id="CHEBI:30616"/>
    </ligand>
</feature>
<dbReference type="GO" id="GO:0008652">
    <property type="term" value="P:amino acid biosynthetic process"/>
    <property type="evidence" value="ECO:0007669"/>
    <property type="project" value="UniProtKB-KW"/>
</dbReference>
<keyword evidence="4 11" id="KW-0028">Amino-acid biosynthesis</keyword>
<dbReference type="GO" id="GO:0000287">
    <property type="term" value="F:magnesium ion binding"/>
    <property type="evidence" value="ECO:0007669"/>
    <property type="project" value="UniProtKB-UniRule"/>
</dbReference>
<dbReference type="GO" id="GO:0004765">
    <property type="term" value="F:shikimate kinase activity"/>
    <property type="evidence" value="ECO:0007669"/>
    <property type="project" value="UniProtKB-UniRule"/>
</dbReference>
<keyword evidence="5 11" id="KW-0808">Transferase</keyword>
<dbReference type="GO" id="GO:0009073">
    <property type="term" value="P:aromatic amino acid family biosynthetic process"/>
    <property type="evidence" value="ECO:0007669"/>
    <property type="project" value="UniProtKB-KW"/>
</dbReference>
<dbReference type="EMBL" id="JACCKX010000001">
    <property type="protein sequence ID" value="NZA02513.1"/>
    <property type="molecule type" value="Genomic_DNA"/>
</dbReference>
<dbReference type="GO" id="GO:0005524">
    <property type="term" value="F:ATP binding"/>
    <property type="evidence" value="ECO:0007669"/>
    <property type="project" value="UniProtKB-UniRule"/>
</dbReference>
<dbReference type="PANTHER" id="PTHR21087">
    <property type="entry name" value="SHIKIMATE KINASE"/>
    <property type="match status" value="1"/>
</dbReference>
<feature type="binding site" evidence="11">
    <location>
        <position position="25"/>
    </location>
    <ligand>
        <name>substrate</name>
    </ligand>
</feature>
<feature type="binding site" evidence="11">
    <location>
        <position position="72"/>
    </location>
    <ligand>
        <name>substrate</name>
    </ligand>
</feature>
<feature type="binding site" evidence="11">
    <location>
        <position position="110"/>
    </location>
    <ligand>
        <name>ATP</name>
        <dbReference type="ChEBI" id="CHEBI:30616"/>
    </ligand>
</feature>
<organism evidence="12 13">
    <name type="scientific">Ottowia beijingensis</name>
    <dbReference type="NCBI Taxonomy" id="1207057"/>
    <lineage>
        <taxon>Bacteria</taxon>
        <taxon>Pseudomonadati</taxon>
        <taxon>Pseudomonadota</taxon>
        <taxon>Betaproteobacteria</taxon>
        <taxon>Burkholderiales</taxon>
        <taxon>Comamonadaceae</taxon>
        <taxon>Ottowia</taxon>
    </lineage>
</organism>
<keyword evidence="8 11" id="KW-0067">ATP-binding</keyword>
<reference evidence="12 13" key="1">
    <citation type="submission" date="2020-07" db="EMBL/GenBank/DDBJ databases">
        <authorList>
            <person name="Maaloum M."/>
        </authorList>
    </citation>
    <scope>NUCLEOTIDE SEQUENCE [LARGE SCALE GENOMIC DNA]</scope>
    <source>
        <strain evidence="12 13">GCS-AN-3</strain>
    </source>
</reference>
<name>A0A853IPH8_9BURK</name>
<dbReference type="CDD" id="cd00464">
    <property type="entry name" value="SK"/>
    <property type="match status" value="1"/>
</dbReference>
<keyword evidence="11" id="KW-0479">Metal-binding</keyword>
<evidence type="ECO:0000256" key="4">
    <source>
        <dbReference type="ARBA" id="ARBA00022605"/>
    </source>
</evidence>
<dbReference type="Proteomes" id="UP000589716">
    <property type="component" value="Unassembled WGS sequence"/>
</dbReference>
<dbReference type="AlphaFoldDB" id="A0A853IPH8"/>
<dbReference type="PRINTS" id="PR01100">
    <property type="entry name" value="SHIKIMTKNASE"/>
</dbReference>
<protein>
    <recommendedName>
        <fullName evidence="3 11">Shikimate kinase</fullName>
        <shortName evidence="11">SK</shortName>
        <ecNumber evidence="3 11">2.7.1.71</ecNumber>
    </recommendedName>
</protein>
<evidence type="ECO:0000256" key="6">
    <source>
        <dbReference type="ARBA" id="ARBA00022741"/>
    </source>
</evidence>
<keyword evidence="9 11" id="KW-0057">Aromatic amino acid biosynthesis</keyword>
<dbReference type="InterPro" id="IPR031322">
    <property type="entry name" value="Shikimate/glucono_kinase"/>
</dbReference>
<accession>A0A853IPH8</accession>
<evidence type="ECO:0000256" key="11">
    <source>
        <dbReference type="HAMAP-Rule" id="MF_00109"/>
    </source>
</evidence>
<dbReference type="PANTHER" id="PTHR21087:SF16">
    <property type="entry name" value="SHIKIMATE KINASE 1, CHLOROPLASTIC"/>
    <property type="match status" value="1"/>
</dbReference>
<keyword evidence="6 11" id="KW-0547">Nucleotide-binding</keyword>
<dbReference type="InterPro" id="IPR000623">
    <property type="entry name" value="Shikimate_kinase/TSH1"/>
</dbReference>
<gene>
    <name evidence="11" type="primary">aroK</name>
    <name evidence="12" type="ORF">H0I39_13460</name>
</gene>
<dbReference type="InterPro" id="IPR023000">
    <property type="entry name" value="Shikimate_kinase_CS"/>
</dbReference>
<dbReference type="HAMAP" id="MF_00109">
    <property type="entry name" value="Shikimate_kinase"/>
    <property type="match status" value="1"/>
</dbReference>
<dbReference type="Pfam" id="PF01202">
    <property type="entry name" value="SKI"/>
    <property type="match status" value="1"/>
</dbReference>
<feature type="binding site" evidence="11">
    <location>
        <position position="129"/>
    </location>
    <ligand>
        <name>substrate</name>
    </ligand>
</feature>
<proteinExistence type="inferred from homology"/>
<comment type="similarity">
    <text evidence="2 11">Belongs to the shikimate kinase family.</text>
</comment>
<evidence type="ECO:0000256" key="10">
    <source>
        <dbReference type="ARBA" id="ARBA00048567"/>
    </source>
</evidence>
<dbReference type="InterPro" id="IPR027417">
    <property type="entry name" value="P-loop_NTPase"/>
</dbReference>